<feature type="region of interest" description="Disordered" evidence="1">
    <location>
        <begin position="13"/>
        <end position="90"/>
    </location>
</feature>
<accession>A0A4Y7TAJ1</accession>
<dbReference type="EMBL" id="QPFP01000020">
    <property type="protein sequence ID" value="TEB31183.1"/>
    <property type="molecule type" value="Genomic_DNA"/>
</dbReference>
<evidence type="ECO:0000313" key="3">
    <source>
        <dbReference type="Proteomes" id="UP000298030"/>
    </source>
</evidence>
<feature type="compositionally biased region" description="Basic and acidic residues" evidence="1">
    <location>
        <begin position="80"/>
        <end position="90"/>
    </location>
</feature>
<evidence type="ECO:0000256" key="1">
    <source>
        <dbReference type="SAM" id="MobiDB-lite"/>
    </source>
</evidence>
<reference evidence="2 3" key="1">
    <citation type="journal article" date="2019" name="Nat. Ecol. Evol.">
        <title>Megaphylogeny resolves global patterns of mushroom evolution.</title>
        <authorList>
            <person name="Varga T."/>
            <person name="Krizsan K."/>
            <person name="Foldi C."/>
            <person name="Dima B."/>
            <person name="Sanchez-Garcia M."/>
            <person name="Sanchez-Ramirez S."/>
            <person name="Szollosi G.J."/>
            <person name="Szarkandi J.G."/>
            <person name="Papp V."/>
            <person name="Albert L."/>
            <person name="Andreopoulos W."/>
            <person name="Angelini C."/>
            <person name="Antonin V."/>
            <person name="Barry K.W."/>
            <person name="Bougher N.L."/>
            <person name="Buchanan P."/>
            <person name="Buyck B."/>
            <person name="Bense V."/>
            <person name="Catcheside P."/>
            <person name="Chovatia M."/>
            <person name="Cooper J."/>
            <person name="Damon W."/>
            <person name="Desjardin D."/>
            <person name="Finy P."/>
            <person name="Geml J."/>
            <person name="Haridas S."/>
            <person name="Hughes K."/>
            <person name="Justo A."/>
            <person name="Karasinski D."/>
            <person name="Kautmanova I."/>
            <person name="Kiss B."/>
            <person name="Kocsube S."/>
            <person name="Kotiranta H."/>
            <person name="LaButti K.M."/>
            <person name="Lechner B.E."/>
            <person name="Liimatainen K."/>
            <person name="Lipzen A."/>
            <person name="Lukacs Z."/>
            <person name="Mihaltcheva S."/>
            <person name="Morgado L.N."/>
            <person name="Niskanen T."/>
            <person name="Noordeloos M.E."/>
            <person name="Ohm R.A."/>
            <person name="Ortiz-Santana B."/>
            <person name="Ovrebo C."/>
            <person name="Racz N."/>
            <person name="Riley R."/>
            <person name="Savchenko A."/>
            <person name="Shiryaev A."/>
            <person name="Soop K."/>
            <person name="Spirin V."/>
            <person name="Szebenyi C."/>
            <person name="Tomsovsky M."/>
            <person name="Tulloss R.E."/>
            <person name="Uehling J."/>
            <person name="Grigoriev I.V."/>
            <person name="Vagvolgyi C."/>
            <person name="Papp T."/>
            <person name="Martin F.M."/>
            <person name="Miettinen O."/>
            <person name="Hibbett D.S."/>
            <person name="Nagy L.G."/>
        </authorList>
    </citation>
    <scope>NUCLEOTIDE SEQUENCE [LARGE SCALE GENOMIC DNA]</scope>
    <source>
        <strain evidence="2 3">FP101781</strain>
    </source>
</reference>
<dbReference type="AlphaFoldDB" id="A0A4Y7TAJ1"/>
<feature type="region of interest" description="Disordered" evidence="1">
    <location>
        <begin position="103"/>
        <end position="148"/>
    </location>
</feature>
<feature type="compositionally biased region" description="Basic and acidic residues" evidence="1">
    <location>
        <begin position="103"/>
        <end position="143"/>
    </location>
</feature>
<gene>
    <name evidence="2" type="ORF">FA13DRAFT_1710010</name>
</gene>
<proteinExistence type="predicted"/>
<name>A0A4Y7TAJ1_COPMI</name>
<sequence>MCQYERRKWANLSVREKSKLTKLPSLTREHPRALTSQTHSESDRSHVLRTPGNAATRRRTLAASTFDEVQSKTHSYRAHKPIDESLGRVHRDAEPTEIKWELVRATHDPEPEPEQRNEGRAWTRGNDRGRRTEERKKKNDEYKAGSLSQTGTHKWAAMGVVYGVPGPG</sequence>
<organism evidence="2 3">
    <name type="scientific">Coprinellus micaceus</name>
    <name type="common">Glistening ink-cap mushroom</name>
    <name type="synonym">Coprinus micaceus</name>
    <dbReference type="NCBI Taxonomy" id="71717"/>
    <lineage>
        <taxon>Eukaryota</taxon>
        <taxon>Fungi</taxon>
        <taxon>Dikarya</taxon>
        <taxon>Basidiomycota</taxon>
        <taxon>Agaricomycotina</taxon>
        <taxon>Agaricomycetes</taxon>
        <taxon>Agaricomycetidae</taxon>
        <taxon>Agaricales</taxon>
        <taxon>Agaricineae</taxon>
        <taxon>Psathyrellaceae</taxon>
        <taxon>Coprinellus</taxon>
    </lineage>
</organism>
<comment type="caution">
    <text evidence="2">The sequence shown here is derived from an EMBL/GenBank/DDBJ whole genome shotgun (WGS) entry which is preliminary data.</text>
</comment>
<dbReference type="Proteomes" id="UP000298030">
    <property type="component" value="Unassembled WGS sequence"/>
</dbReference>
<keyword evidence="3" id="KW-1185">Reference proteome</keyword>
<evidence type="ECO:0000313" key="2">
    <source>
        <dbReference type="EMBL" id="TEB31183.1"/>
    </source>
</evidence>
<protein>
    <submittedName>
        <fullName evidence="2">Uncharacterized protein</fullName>
    </submittedName>
</protein>